<dbReference type="Pfam" id="PF00408">
    <property type="entry name" value="PGM_PMM_IV"/>
    <property type="match status" value="1"/>
</dbReference>
<dbReference type="CDD" id="cd03086">
    <property type="entry name" value="PGM3"/>
    <property type="match status" value="1"/>
</dbReference>
<dbReference type="InterPro" id="IPR005843">
    <property type="entry name" value="A-D-PHexomutase_C"/>
</dbReference>
<protein>
    <recommendedName>
        <fullName evidence="15">Phosphoacetylglucosamine mutase</fullName>
        <ecNumber evidence="5">5.4.2.3</ecNumber>
    </recommendedName>
    <alternativeName>
        <fullName evidence="13">Acetylglucosamine phosphomutase</fullName>
    </alternativeName>
    <alternativeName>
        <fullName evidence="12">N-acetylglucosamine-phosphate mutase</fullName>
    </alternativeName>
    <alternativeName>
        <fullName evidence="16">Phosphoglucomutase-3</fullName>
    </alternativeName>
</protein>
<evidence type="ECO:0000256" key="11">
    <source>
        <dbReference type="ARBA" id="ARBA00023277"/>
    </source>
</evidence>
<dbReference type="FunFam" id="3.30.310.50:FF:000003">
    <property type="entry name" value="Phosphoacetylglucosamine mutase"/>
    <property type="match status" value="1"/>
</dbReference>
<dbReference type="GO" id="GO:0004610">
    <property type="term" value="F:phosphoacetylglucosamine mutase activity"/>
    <property type="evidence" value="ECO:0007669"/>
    <property type="project" value="UniProtKB-EC"/>
</dbReference>
<keyword evidence="10" id="KW-0413">Isomerase</keyword>
<dbReference type="EC" id="5.4.2.3" evidence="5"/>
<dbReference type="STRING" id="983967.A0A1E4SV79"/>
<dbReference type="InterPro" id="IPR036047">
    <property type="entry name" value="F-box-like_dom_sf"/>
</dbReference>
<evidence type="ECO:0000313" key="18">
    <source>
        <dbReference type="EMBL" id="ODV83342.1"/>
    </source>
</evidence>
<dbReference type="AlphaFoldDB" id="A0A1E4SV79"/>
<dbReference type="SUPFAM" id="SSF81383">
    <property type="entry name" value="F-box domain"/>
    <property type="match status" value="1"/>
</dbReference>
<dbReference type="GO" id="GO:0005975">
    <property type="term" value="P:carbohydrate metabolic process"/>
    <property type="evidence" value="ECO:0007669"/>
    <property type="project" value="InterPro"/>
</dbReference>
<evidence type="ECO:0000256" key="4">
    <source>
        <dbReference type="ARBA" id="ARBA00010231"/>
    </source>
</evidence>
<dbReference type="FunFam" id="3.40.120.10:FF:000015">
    <property type="entry name" value="Phosphoacetylglucosamine mutase"/>
    <property type="match status" value="1"/>
</dbReference>
<dbReference type="InterPro" id="IPR049023">
    <property type="entry name" value="AMG1_II"/>
</dbReference>
<accession>A0A1E4SV79</accession>
<organism evidence="18 19">
    <name type="scientific">[Candida] arabinofermentans NRRL YB-2248</name>
    <dbReference type="NCBI Taxonomy" id="983967"/>
    <lineage>
        <taxon>Eukaryota</taxon>
        <taxon>Fungi</taxon>
        <taxon>Dikarya</taxon>
        <taxon>Ascomycota</taxon>
        <taxon>Saccharomycotina</taxon>
        <taxon>Pichiomycetes</taxon>
        <taxon>Pichiales</taxon>
        <taxon>Pichiaceae</taxon>
        <taxon>Ogataea</taxon>
        <taxon>Ogataea/Candida clade</taxon>
    </lineage>
</organism>
<keyword evidence="19" id="KW-1185">Reference proteome</keyword>
<dbReference type="PANTHER" id="PTHR45955">
    <property type="entry name" value="PHOSPHOACETYLGLUCOSAMINE MUTASE"/>
    <property type="match status" value="1"/>
</dbReference>
<dbReference type="OrthoDB" id="1928at2759"/>
<keyword evidence="8" id="KW-0460">Magnesium</keyword>
<evidence type="ECO:0000256" key="16">
    <source>
        <dbReference type="ARBA" id="ARBA00081059"/>
    </source>
</evidence>
<evidence type="ECO:0000256" key="10">
    <source>
        <dbReference type="ARBA" id="ARBA00023235"/>
    </source>
</evidence>
<comment type="function">
    <text evidence="14">Catalyzes the conversion of GlcNAc-6-P into GlcNAc-1-P during the synthesis of uridine diphosphate/UDP-GlcNAc, a sugar nucleotide critical to multiple glycosylation pathways including protein N- and O-glycosylation.</text>
</comment>
<name>A0A1E4SV79_9ASCO</name>
<dbReference type="SUPFAM" id="SSF53738">
    <property type="entry name" value="Phosphoglucomutase, first 3 domains"/>
    <property type="match status" value="3"/>
</dbReference>
<dbReference type="Gene3D" id="1.20.1280.50">
    <property type="match status" value="1"/>
</dbReference>
<dbReference type="InterPro" id="IPR036900">
    <property type="entry name" value="A-D-PHexomutase_C_sf"/>
</dbReference>
<dbReference type="InterPro" id="IPR016066">
    <property type="entry name" value="A-D-PHexomutase_CS"/>
</dbReference>
<comment type="cofactor">
    <cofactor evidence="2">
        <name>Mg(2+)</name>
        <dbReference type="ChEBI" id="CHEBI:18420"/>
    </cofactor>
</comment>
<evidence type="ECO:0000256" key="3">
    <source>
        <dbReference type="ARBA" id="ARBA00004865"/>
    </source>
</evidence>
<dbReference type="InterPro" id="IPR016657">
    <property type="entry name" value="PAGM"/>
</dbReference>
<dbReference type="Gene3D" id="3.30.310.50">
    <property type="entry name" value="Alpha-D-phosphohexomutase, C-terminal domain"/>
    <property type="match status" value="1"/>
</dbReference>
<evidence type="ECO:0000256" key="6">
    <source>
        <dbReference type="ARBA" id="ARBA00022553"/>
    </source>
</evidence>
<dbReference type="PROSITE" id="PS00710">
    <property type="entry name" value="PGM_PMM"/>
    <property type="match status" value="1"/>
</dbReference>
<dbReference type="PROSITE" id="PS50181">
    <property type="entry name" value="FBOX"/>
    <property type="match status" value="1"/>
</dbReference>
<sequence length="1080" mass="121954">MQNLPIDQLTIAFEAHPKPETQSYSYGTAGFRMHASKLDSVVFKVGILAALRSKLLNSQTIGIMVTASHNPPEDNGVKIVDPMGEMLPQEWEPLATELANAESFDTFVEVLQKIVHFGNIDLSKTANVIIARDTRESGPSLVSSAKDGVFSIDSGAIWKDFGELTTPQLHYLTRSSNDSSFGVATETGYNDKLVNTLEKILKLWGINEPLEITVDAANGIGSPKLINLKSDLINCTVVNSDIQDPHALNVNCGADYVKTNQKLPANVNDPIPFKLYSSFDGDADRVIFYYVDDQSNFRLLDGDRIATLLATFISTLLSNLNESISSQLKLGIVQTAYANGSSTKYIESTLKVPVSFTPTGVKHLHHKAQEYDIGVYFEANGHGTVVFSQHYTNLLANYKTSDKEELKSLETLKSLVDLINQTVGDSISDLFAVLVALKITNQSSADWSSSYRDLPNRLFKVVVKDRFLYKTINAERELSHPIGLQDKINAVVSKYDQGRSFVRASGTEDAVRVYAEADTVEHCIELGEAVCQLVRESTTPARSLLSSLPQDILSNVFSNLNTTDLLSLTKSSRRFSMIAQPLLFRSIKLTNESTKDQGTMMVKSTLISSFKGFLQFVYSILNQNDLGPLVEELKFDDLDRSIQYIKLSSVTDSGRSGRSNYWNLKISEVLSIYELEHLSGNLPFDLTDMTLFDCLVILLNYTTNLKKLFVPSLNLRQIDAISSSLDSLQDLTITLKHDESSMNVNQFADLKSLKKLTIQFESGSDKLLSHLSDVLYKSGILKNLDSLELIYLKLDFNEVILPTWISFFSNLPSSTSVFQSLKSFKMYDCQFDDQQVTLIKHLIKCIPFQQITSLYLKIFEYSHKSKRHQSESLSHFEKHENFTLNLLSPYITSLKSLTLKPTKNCLQCQFQSIVQFLTNHHNLHHLSISMHTLNSQNFHHLNTIISQTQKQLKSLVLFDENMHMKLINSFKSWYVHQNELKFDSYKNFEIEVAAQDKEESVYTYNSATFEKFNKNYESLLILLWKSILADYKLDELMSLVGCIDGGFKLYGFNFRVVKERKLIQVYVCESVGYKDVMFHY</sequence>
<evidence type="ECO:0000256" key="9">
    <source>
        <dbReference type="ARBA" id="ARBA00022990"/>
    </source>
</evidence>
<dbReference type="GO" id="GO:0000287">
    <property type="term" value="F:magnesium ion binding"/>
    <property type="evidence" value="ECO:0007669"/>
    <property type="project" value="InterPro"/>
</dbReference>
<evidence type="ECO:0000256" key="2">
    <source>
        <dbReference type="ARBA" id="ARBA00001946"/>
    </source>
</evidence>
<dbReference type="InterPro" id="IPR005844">
    <property type="entry name" value="A-D-PHexomutase_a/b/a-I"/>
</dbReference>
<evidence type="ECO:0000256" key="14">
    <source>
        <dbReference type="ARBA" id="ARBA00060228"/>
    </source>
</evidence>
<dbReference type="Pfam" id="PF21404">
    <property type="entry name" value="AMG1_III"/>
    <property type="match status" value="1"/>
</dbReference>
<comment type="similarity">
    <text evidence="4">Belongs to the phosphohexose mutase family.</text>
</comment>
<evidence type="ECO:0000259" key="17">
    <source>
        <dbReference type="PROSITE" id="PS50181"/>
    </source>
</evidence>
<proteinExistence type="inferred from homology"/>
<feature type="domain" description="F-box" evidence="17">
    <location>
        <begin position="542"/>
        <end position="587"/>
    </location>
</feature>
<evidence type="ECO:0000256" key="13">
    <source>
        <dbReference type="ARBA" id="ARBA00032065"/>
    </source>
</evidence>
<dbReference type="Proteomes" id="UP000094801">
    <property type="component" value="Unassembled WGS sequence"/>
</dbReference>
<dbReference type="SUPFAM" id="SSF55957">
    <property type="entry name" value="Phosphoglucomutase, C-terminal domain"/>
    <property type="match status" value="1"/>
</dbReference>
<dbReference type="PANTHER" id="PTHR45955:SF1">
    <property type="entry name" value="PHOSPHOACETYLGLUCOSAMINE MUTASE"/>
    <property type="match status" value="1"/>
</dbReference>
<comment type="pathway">
    <text evidence="3">Nucleotide-sugar biosynthesis; UDP-N-acetyl-alpha-D-glucosamine biosynthesis; N-acetyl-alpha-D-glucosamine 1-phosphate from alpha-D-glucosamine 6-phosphate (route I): step 2/2.</text>
</comment>
<keyword evidence="6" id="KW-0597">Phosphoprotein</keyword>
<evidence type="ECO:0000256" key="1">
    <source>
        <dbReference type="ARBA" id="ARBA00000558"/>
    </source>
</evidence>
<dbReference type="InterPro" id="IPR016055">
    <property type="entry name" value="A-D-PHexomutase_a/b/a-I/II/III"/>
</dbReference>
<dbReference type="InterPro" id="IPR049022">
    <property type="entry name" value="AMG1_III"/>
</dbReference>
<dbReference type="FunFam" id="3.40.120.10:FF:000013">
    <property type="entry name" value="Phosphoacetylglucosamine mutase"/>
    <property type="match status" value="1"/>
</dbReference>
<keyword evidence="7" id="KW-0479">Metal-binding</keyword>
<evidence type="ECO:0000256" key="8">
    <source>
        <dbReference type="ARBA" id="ARBA00022842"/>
    </source>
</evidence>
<evidence type="ECO:0000256" key="15">
    <source>
        <dbReference type="ARBA" id="ARBA00070218"/>
    </source>
</evidence>
<comment type="catalytic activity">
    <reaction evidence="1">
        <text>N-acetyl-alpha-D-glucosamine 1-phosphate = N-acetyl-D-glucosamine 6-phosphate</text>
        <dbReference type="Rhea" id="RHEA:23804"/>
        <dbReference type="ChEBI" id="CHEBI:57513"/>
        <dbReference type="ChEBI" id="CHEBI:57776"/>
        <dbReference type="EC" id="5.4.2.3"/>
    </reaction>
</comment>
<dbReference type="Pfam" id="PF21405">
    <property type="entry name" value="AMG1_II"/>
    <property type="match status" value="1"/>
</dbReference>
<evidence type="ECO:0000313" key="19">
    <source>
        <dbReference type="Proteomes" id="UP000094801"/>
    </source>
</evidence>
<evidence type="ECO:0000256" key="7">
    <source>
        <dbReference type="ARBA" id="ARBA00022723"/>
    </source>
</evidence>
<evidence type="ECO:0000256" key="5">
    <source>
        <dbReference type="ARBA" id="ARBA00012731"/>
    </source>
</evidence>
<keyword evidence="9" id="KW-0007">Acetylation</keyword>
<dbReference type="Gene3D" id="3.40.120.10">
    <property type="entry name" value="Alpha-D-Glucose-1,6-Bisphosphate, subunit A, domain 3"/>
    <property type="match status" value="2"/>
</dbReference>
<keyword evidence="11" id="KW-0119">Carbohydrate metabolism</keyword>
<dbReference type="EMBL" id="KV453865">
    <property type="protein sequence ID" value="ODV83342.1"/>
    <property type="molecule type" value="Genomic_DNA"/>
</dbReference>
<dbReference type="UniPathway" id="UPA00113">
    <property type="reaction ID" value="UER00530"/>
</dbReference>
<dbReference type="Pfam" id="PF12937">
    <property type="entry name" value="F-box-like"/>
    <property type="match status" value="1"/>
</dbReference>
<dbReference type="GO" id="GO:0006048">
    <property type="term" value="P:UDP-N-acetylglucosamine biosynthetic process"/>
    <property type="evidence" value="ECO:0007669"/>
    <property type="project" value="UniProtKB-UniPathway"/>
</dbReference>
<gene>
    <name evidence="18" type="ORF">CANARDRAFT_9743</name>
</gene>
<evidence type="ECO:0000256" key="12">
    <source>
        <dbReference type="ARBA" id="ARBA00031926"/>
    </source>
</evidence>
<dbReference type="Pfam" id="PF02878">
    <property type="entry name" value="PGM_PMM_I"/>
    <property type="match status" value="1"/>
</dbReference>
<dbReference type="InterPro" id="IPR001810">
    <property type="entry name" value="F-box_dom"/>
</dbReference>
<reference evidence="19" key="1">
    <citation type="submission" date="2016-04" db="EMBL/GenBank/DDBJ databases">
        <title>Comparative genomics of biotechnologically important yeasts.</title>
        <authorList>
            <consortium name="DOE Joint Genome Institute"/>
            <person name="Riley R."/>
            <person name="Haridas S."/>
            <person name="Wolfe K.H."/>
            <person name="Lopes M.R."/>
            <person name="Hittinger C.T."/>
            <person name="Goker M."/>
            <person name="Salamov A."/>
            <person name="Wisecaver J."/>
            <person name="Long T.M."/>
            <person name="Aerts A.L."/>
            <person name="Barry K."/>
            <person name="Choi C."/>
            <person name="Clum A."/>
            <person name="Coughlan A.Y."/>
            <person name="Deshpande S."/>
            <person name="Douglass A.P."/>
            <person name="Hanson S.J."/>
            <person name="Klenk H.-P."/>
            <person name="Labutti K."/>
            <person name="Lapidus A."/>
            <person name="Lindquist E."/>
            <person name="Lipzen A."/>
            <person name="Meier-Kolthoff J.P."/>
            <person name="Ohm R.A."/>
            <person name="Otillar R.P."/>
            <person name="Pangilinan J."/>
            <person name="Peng Y."/>
            <person name="Rokas A."/>
            <person name="Rosa C.A."/>
            <person name="Scheuner C."/>
            <person name="Sibirny A.A."/>
            <person name="Slot J.C."/>
            <person name="Stielow J.B."/>
            <person name="Sun H."/>
            <person name="Kurtzman C.P."/>
            <person name="Blackwell M."/>
            <person name="Grigoriev I.V."/>
            <person name="Jeffries T.W."/>
        </authorList>
    </citation>
    <scope>NUCLEOTIDE SEQUENCE [LARGE SCALE GENOMIC DNA]</scope>
    <source>
        <strain evidence="19">NRRL YB-2248</strain>
    </source>
</reference>